<dbReference type="AlphaFoldDB" id="A0A6I3J352"/>
<feature type="transmembrane region" description="Helical" evidence="7">
    <location>
        <begin position="117"/>
        <end position="135"/>
    </location>
</feature>
<keyword evidence="3 7" id="KW-0812">Transmembrane</keyword>
<evidence type="ECO:0000256" key="4">
    <source>
        <dbReference type="ARBA" id="ARBA00022989"/>
    </source>
</evidence>
<reference evidence="9 10" key="1">
    <citation type="submission" date="2019-10" db="EMBL/GenBank/DDBJ databases">
        <title>Nocardioides novel species isolated from the excrement of Marmot.</title>
        <authorList>
            <person name="Zhang G."/>
        </authorList>
    </citation>
    <scope>NUCLEOTIDE SEQUENCE [LARGE SCALE GENOMIC DNA]</scope>
    <source>
        <strain evidence="10">zg-579</strain>
    </source>
</reference>
<dbReference type="PANTHER" id="PTHR38459">
    <property type="entry name" value="PROPHAGE BACTOPRENOL-LINKED GLUCOSE TRANSLOCASE HOMOLOG"/>
    <property type="match status" value="1"/>
</dbReference>
<protein>
    <submittedName>
        <fullName evidence="9">GtrA family protein</fullName>
    </submittedName>
</protein>
<dbReference type="RefSeq" id="WP_154614731.1">
    <property type="nucleotide sequence ID" value="NZ_CP053660.1"/>
</dbReference>
<evidence type="ECO:0000256" key="3">
    <source>
        <dbReference type="ARBA" id="ARBA00022692"/>
    </source>
</evidence>
<dbReference type="InterPro" id="IPR051401">
    <property type="entry name" value="GtrA_CellWall_Glycosyl"/>
</dbReference>
<dbReference type="Pfam" id="PF04138">
    <property type="entry name" value="GtrA_DPMS_TM"/>
    <property type="match status" value="1"/>
</dbReference>
<keyword evidence="5 7" id="KW-0472">Membrane</keyword>
<proteinExistence type="inferred from homology"/>
<comment type="subcellular location">
    <subcellularLocation>
        <location evidence="1">Membrane</location>
        <topology evidence="1">Multi-pass membrane protein</topology>
    </subcellularLocation>
</comment>
<accession>A0A6I3J352</accession>
<feature type="transmembrane region" description="Helical" evidence="7">
    <location>
        <begin position="83"/>
        <end position="105"/>
    </location>
</feature>
<sequence>MSNGRFLGEAGRFMAVGGVATVVALIIFNVLVHGFNTGDHALLPDQPVLAYVIANTVGMVVSYRGSRTWAFRDRPPRQADGGLTAFVAINAVTMLIPIACLTISRDVLGLDDPISDNVAANVIGLVLGLASRFYLFRRFIFRRPIHLTEMYDPAEPMVPPEPDHLGEVPDPDGTSLPGGPISETRDPSTSGQGRSPGSGAREG</sequence>
<feature type="transmembrane region" description="Helical" evidence="7">
    <location>
        <begin position="12"/>
        <end position="35"/>
    </location>
</feature>
<evidence type="ECO:0000256" key="7">
    <source>
        <dbReference type="SAM" id="Phobius"/>
    </source>
</evidence>
<dbReference type="InterPro" id="IPR007267">
    <property type="entry name" value="GtrA_DPMS_TM"/>
</dbReference>
<feature type="region of interest" description="Disordered" evidence="6">
    <location>
        <begin position="154"/>
        <end position="203"/>
    </location>
</feature>
<dbReference type="Proteomes" id="UP000433406">
    <property type="component" value="Unassembled WGS sequence"/>
</dbReference>
<feature type="transmembrane region" description="Helical" evidence="7">
    <location>
        <begin position="47"/>
        <end position="63"/>
    </location>
</feature>
<evidence type="ECO:0000313" key="9">
    <source>
        <dbReference type="EMBL" id="MTB95016.1"/>
    </source>
</evidence>
<dbReference type="EMBL" id="WLCI01000008">
    <property type="protein sequence ID" value="MTB95016.1"/>
    <property type="molecule type" value="Genomic_DNA"/>
</dbReference>
<comment type="similarity">
    <text evidence="2">Belongs to the GtrA family.</text>
</comment>
<dbReference type="PANTHER" id="PTHR38459:SF1">
    <property type="entry name" value="PROPHAGE BACTOPRENOL-LINKED GLUCOSE TRANSLOCASE HOMOLOG"/>
    <property type="match status" value="1"/>
</dbReference>
<evidence type="ECO:0000256" key="6">
    <source>
        <dbReference type="SAM" id="MobiDB-lite"/>
    </source>
</evidence>
<evidence type="ECO:0000256" key="2">
    <source>
        <dbReference type="ARBA" id="ARBA00009399"/>
    </source>
</evidence>
<evidence type="ECO:0000256" key="1">
    <source>
        <dbReference type="ARBA" id="ARBA00004141"/>
    </source>
</evidence>
<keyword evidence="4 7" id="KW-1133">Transmembrane helix</keyword>
<name>A0A6I3J352_9ACTN</name>
<keyword evidence="10" id="KW-1185">Reference proteome</keyword>
<dbReference type="GO" id="GO:0000271">
    <property type="term" value="P:polysaccharide biosynthetic process"/>
    <property type="evidence" value="ECO:0007669"/>
    <property type="project" value="InterPro"/>
</dbReference>
<evidence type="ECO:0000256" key="5">
    <source>
        <dbReference type="ARBA" id="ARBA00023136"/>
    </source>
</evidence>
<evidence type="ECO:0000313" key="10">
    <source>
        <dbReference type="Proteomes" id="UP000433406"/>
    </source>
</evidence>
<comment type="caution">
    <text evidence="9">The sequence shown here is derived from an EMBL/GenBank/DDBJ whole genome shotgun (WGS) entry which is preliminary data.</text>
</comment>
<evidence type="ECO:0000259" key="8">
    <source>
        <dbReference type="Pfam" id="PF04138"/>
    </source>
</evidence>
<dbReference type="GO" id="GO:0005886">
    <property type="term" value="C:plasma membrane"/>
    <property type="evidence" value="ECO:0007669"/>
    <property type="project" value="TreeGrafter"/>
</dbReference>
<feature type="domain" description="GtrA/DPMS transmembrane" evidence="8">
    <location>
        <begin position="12"/>
        <end position="141"/>
    </location>
</feature>
<gene>
    <name evidence="9" type="ORF">GGQ22_07945</name>
</gene>
<organism evidence="9 10">
    <name type="scientific">Nocardioides marmotae</name>
    <dbReference type="NCBI Taxonomy" id="2663857"/>
    <lineage>
        <taxon>Bacteria</taxon>
        <taxon>Bacillati</taxon>
        <taxon>Actinomycetota</taxon>
        <taxon>Actinomycetes</taxon>
        <taxon>Propionibacteriales</taxon>
        <taxon>Nocardioidaceae</taxon>
        <taxon>Nocardioides</taxon>
    </lineage>
</organism>